<gene>
    <name evidence="2" type="ORF">GDO81_011275</name>
</gene>
<dbReference type="EMBL" id="WNYA01000005">
    <property type="protein sequence ID" value="KAG8570449.1"/>
    <property type="molecule type" value="Genomic_DNA"/>
</dbReference>
<feature type="region of interest" description="Disordered" evidence="1">
    <location>
        <begin position="1"/>
        <end position="29"/>
    </location>
</feature>
<keyword evidence="3" id="KW-1185">Reference proteome</keyword>
<comment type="caution">
    <text evidence="2">The sequence shown here is derived from an EMBL/GenBank/DDBJ whole genome shotgun (WGS) entry which is preliminary data.</text>
</comment>
<accession>A0AAV7BD92</accession>
<evidence type="ECO:0000313" key="2">
    <source>
        <dbReference type="EMBL" id="KAG8570449.1"/>
    </source>
</evidence>
<reference evidence="2" key="1">
    <citation type="thesis" date="2020" institute="ProQuest LLC" country="789 East Eisenhower Parkway, Ann Arbor, MI, USA">
        <title>Comparative Genomics and Chromosome Evolution.</title>
        <authorList>
            <person name="Mudd A.B."/>
        </authorList>
    </citation>
    <scope>NUCLEOTIDE SEQUENCE</scope>
    <source>
        <strain evidence="2">237g6f4</strain>
        <tissue evidence="2">Blood</tissue>
    </source>
</reference>
<sequence>MWMKRRRSDAGPNGEDTEQLQSGDRSPAGTRWNKVLISHEFSVVFGRVPFEGVYVQEWSLLKIQYICILDLLQP</sequence>
<protein>
    <submittedName>
        <fullName evidence="2">Uncharacterized protein</fullName>
    </submittedName>
</protein>
<dbReference type="AlphaFoldDB" id="A0AAV7BD92"/>
<evidence type="ECO:0000256" key="1">
    <source>
        <dbReference type="SAM" id="MobiDB-lite"/>
    </source>
</evidence>
<dbReference type="Proteomes" id="UP000824782">
    <property type="component" value="Unassembled WGS sequence"/>
</dbReference>
<proteinExistence type="predicted"/>
<organism evidence="2 3">
    <name type="scientific">Engystomops pustulosus</name>
    <name type="common">Tungara frog</name>
    <name type="synonym">Physalaemus pustulosus</name>
    <dbReference type="NCBI Taxonomy" id="76066"/>
    <lineage>
        <taxon>Eukaryota</taxon>
        <taxon>Metazoa</taxon>
        <taxon>Chordata</taxon>
        <taxon>Craniata</taxon>
        <taxon>Vertebrata</taxon>
        <taxon>Euteleostomi</taxon>
        <taxon>Amphibia</taxon>
        <taxon>Batrachia</taxon>
        <taxon>Anura</taxon>
        <taxon>Neobatrachia</taxon>
        <taxon>Hyloidea</taxon>
        <taxon>Leptodactylidae</taxon>
        <taxon>Leiuperinae</taxon>
        <taxon>Engystomops</taxon>
    </lineage>
</organism>
<evidence type="ECO:0000313" key="3">
    <source>
        <dbReference type="Proteomes" id="UP000824782"/>
    </source>
</evidence>
<name>A0AAV7BD92_ENGPU</name>